<evidence type="ECO:0000256" key="4">
    <source>
        <dbReference type="ARBA" id="ARBA00022989"/>
    </source>
</evidence>
<name>A0A3B5L1B1_9TELE</name>
<feature type="region of interest" description="Disordered" evidence="8">
    <location>
        <begin position="255"/>
        <end position="321"/>
    </location>
</feature>
<protein>
    <submittedName>
        <fullName evidence="9">Transmembrane and coiled-coil domain family 1b</fullName>
    </submittedName>
</protein>
<feature type="compositionally biased region" description="Polar residues" evidence="8">
    <location>
        <begin position="312"/>
        <end position="321"/>
    </location>
</feature>
<comment type="similarity">
    <text evidence="2">Belongs to the TEX28 family.</text>
</comment>
<evidence type="ECO:0000256" key="2">
    <source>
        <dbReference type="ARBA" id="ARBA00008108"/>
    </source>
</evidence>
<feature type="coiled-coil region" evidence="7">
    <location>
        <begin position="331"/>
        <end position="430"/>
    </location>
</feature>
<dbReference type="InterPro" id="IPR019394">
    <property type="entry name" value="TEX28/TMCC"/>
</dbReference>
<evidence type="ECO:0000256" key="1">
    <source>
        <dbReference type="ARBA" id="ARBA00004370"/>
    </source>
</evidence>
<evidence type="ECO:0000256" key="7">
    <source>
        <dbReference type="SAM" id="Coils"/>
    </source>
</evidence>
<feature type="compositionally biased region" description="Low complexity" evidence="8">
    <location>
        <begin position="42"/>
        <end position="55"/>
    </location>
</feature>
<reference evidence="9" key="1">
    <citation type="submission" date="2025-08" db="UniProtKB">
        <authorList>
            <consortium name="Ensembl"/>
        </authorList>
    </citation>
    <scope>IDENTIFICATION</scope>
</reference>
<feature type="compositionally biased region" description="Low complexity" evidence="8">
    <location>
        <begin position="289"/>
        <end position="303"/>
    </location>
</feature>
<dbReference type="GO" id="GO:0012505">
    <property type="term" value="C:endomembrane system"/>
    <property type="evidence" value="ECO:0007669"/>
    <property type="project" value="TreeGrafter"/>
</dbReference>
<keyword evidence="6" id="KW-0472">Membrane</keyword>
<keyword evidence="4" id="KW-1133">Transmembrane helix</keyword>
<organism evidence="9 10">
    <name type="scientific">Xiphophorus couchianus</name>
    <name type="common">Monterrey platyfish</name>
    <dbReference type="NCBI Taxonomy" id="32473"/>
    <lineage>
        <taxon>Eukaryota</taxon>
        <taxon>Metazoa</taxon>
        <taxon>Chordata</taxon>
        <taxon>Craniata</taxon>
        <taxon>Vertebrata</taxon>
        <taxon>Euteleostomi</taxon>
        <taxon>Actinopterygii</taxon>
        <taxon>Neopterygii</taxon>
        <taxon>Teleostei</taxon>
        <taxon>Neoteleostei</taxon>
        <taxon>Acanthomorphata</taxon>
        <taxon>Ovalentaria</taxon>
        <taxon>Atherinomorphae</taxon>
        <taxon>Cyprinodontiformes</taxon>
        <taxon>Poeciliidae</taxon>
        <taxon>Poeciliinae</taxon>
        <taxon>Xiphophorus</taxon>
    </lineage>
</organism>
<feature type="coiled-coil region" evidence="7">
    <location>
        <begin position="150"/>
        <end position="184"/>
    </location>
</feature>
<reference evidence="9" key="2">
    <citation type="submission" date="2025-09" db="UniProtKB">
        <authorList>
            <consortium name="Ensembl"/>
        </authorList>
    </citation>
    <scope>IDENTIFICATION</scope>
</reference>
<evidence type="ECO:0000313" key="9">
    <source>
        <dbReference type="Ensembl" id="ENSXCOP00000006093.1"/>
    </source>
</evidence>
<keyword evidence="3" id="KW-0812">Transmembrane</keyword>
<dbReference type="Ensembl" id="ENSXCOT00000006163.1">
    <property type="protein sequence ID" value="ENSXCOP00000006093.1"/>
    <property type="gene ID" value="ENSXCOG00000004685.1"/>
</dbReference>
<comment type="subcellular location">
    <subcellularLocation>
        <location evidence="1">Membrane</location>
    </subcellularLocation>
</comment>
<keyword evidence="5 7" id="KW-0175">Coiled coil</keyword>
<dbReference type="Pfam" id="PF10267">
    <property type="entry name" value="Tmemb_cc2"/>
    <property type="match status" value="1"/>
</dbReference>
<accession>A0A3B5L1B1</accession>
<sequence>MKRGTSLQSRRSKAGSSGEAPQKGSPQIHRRSTHEALLQAGRPRSSSTTDTPSSPALVDVLLTSGYHSTEEPDKVGDSLPSAASELGNHVKSLPFTPDPQRTKQAIAQLQQKILKLTEQIKIEQTARDDNVAEYLKLANNADKQQSARIKQVFEKKNQKSAQTIQQLQRKLEHYHRKLREVEHNGIPRQPKDVLRDMHLGLKGVGAKVTGGLSSFSQATHSAAGAVASKPREIASLLRNKFGSADNIAALKDSLEETPGEEGSYPGGSRPLGTGHLQSSPRYGSEDDCSSATSGSAGANSTPGAPGGPPSSRGNTLDNAQGSGFDALLHEIHELRDNQGRLEESFENLKSHYQRDYTMIMEALQEERYRCERLEEQLNDLTELHQNEILNLKQELASMEEKIAYQSYERARDIQESLEACQTRISKMELQQQQQQVVQLEGLENATARTLLGKLINVLLAVMAVLLVFVSTVANCVVPLMKTRSRTLSTLLLVILLAFLWRHWEAMSEYLHHFLLNPR</sequence>
<dbReference type="Proteomes" id="UP000261380">
    <property type="component" value="Unplaced"/>
</dbReference>
<dbReference type="AlphaFoldDB" id="A0A3B5L1B1"/>
<evidence type="ECO:0000256" key="8">
    <source>
        <dbReference type="SAM" id="MobiDB-lite"/>
    </source>
</evidence>
<dbReference type="GeneTree" id="ENSGT00940000155189"/>
<proteinExistence type="inferred from homology"/>
<evidence type="ECO:0000256" key="3">
    <source>
        <dbReference type="ARBA" id="ARBA00022692"/>
    </source>
</evidence>
<evidence type="ECO:0000256" key="5">
    <source>
        <dbReference type="ARBA" id="ARBA00023054"/>
    </source>
</evidence>
<dbReference type="GO" id="GO:0016020">
    <property type="term" value="C:membrane"/>
    <property type="evidence" value="ECO:0007669"/>
    <property type="project" value="UniProtKB-SubCell"/>
</dbReference>
<keyword evidence="10" id="KW-1185">Reference proteome</keyword>
<dbReference type="PANTHER" id="PTHR17613:SF11">
    <property type="entry name" value="TRANSMEMBRANE AND COILED-COIL DOMAINS PROTEIN 1"/>
    <property type="match status" value="1"/>
</dbReference>
<feature type="region of interest" description="Disordered" evidence="8">
    <location>
        <begin position="1"/>
        <end position="102"/>
    </location>
</feature>
<evidence type="ECO:0000256" key="6">
    <source>
        <dbReference type="ARBA" id="ARBA00023136"/>
    </source>
</evidence>
<evidence type="ECO:0000313" key="10">
    <source>
        <dbReference type="Proteomes" id="UP000261380"/>
    </source>
</evidence>
<dbReference type="PANTHER" id="PTHR17613">
    <property type="entry name" value="CEREBRAL PROTEIN-11-RELATED"/>
    <property type="match status" value="1"/>
</dbReference>